<dbReference type="PROSITE" id="PS51831">
    <property type="entry name" value="HD"/>
    <property type="match status" value="1"/>
</dbReference>
<keyword evidence="3" id="KW-0597">Phosphoprotein</keyword>
<feature type="domain" description="HD-GYP" evidence="6">
    <location>
        <begin position="279"/>
        <end position="474"/>
    </location>
</feature>
<dbReference type="PANTHER" id="PTHR45228">
    <property type="entry name" value="CYCLIC DI-GMP PHOSPHODIESTERASE TM_0186-RELATED"/>
    <property type="match status" value="1"/>
</dbReference>
<dbReference type="InterPro" id="IPR037522">
    <property type="entry name" value="HD_GYP_dom"/>
</dbReference>
<dbReference type="PROSITE" id="PS50110">
    <property type="entry name" value="RESPONSE_REGULATORY"/>
    <property type="match status" value="1"/>
</dbReference>
<dbReference type="AlphaFoldDB" id="A0A926HQV2"/>
<accession>A0A926HQV2</accession>
<dbReference type="Gene3D" id="3.40.50.2300">
    <property type="match status" value="1"/>
</dbReference>
<dbReference type="RefSeq" id="WP_249317242.1">
    <property type="nucleotide sequence ID" value="NZ_JACRSR010000004.1"/>
</dbReference>
<dbReference type="InterPro" id="IPR011006">
    <property type="entry name" value="CheY-like_superfamily"/>
</dbReference>
<dbReference type="SMART" id="SM00471">
    <property type="entry name" value="HDc"/>
    <property type="match status" value="1"/>
</dbReference>
<dbReference type="Proteomes" id="UP000623172">
    <property type="component" value="Unassembled WGS sequence"/>
</dbReference>
<sequence length="484" mass="55002">MRKNKIGKQQNEFSILTVDDDVIMTETLQAYFQSSGFRVETENDPERAVERVREGRYDIMLLDFLMRPICGDEVVSRIREFNDELYIILLTGHKSMAPPIKTIRELAIQGYYEKSDRFDQLELLVESCVKSIRQMRTIRRYQEGLSQVVASSAKVHQLKPVKEILDTILMEAKKIFPRGRFWIRLQHGPELMLREAADEAAFPEELAAELGSELLCKKGWVLVPLLDEQRQRIGILAADLGLDLPAEGLQLFEIYGRQVTAALSNVLLHDALSDAYGTLRDSYLEVVQAIRAMVDAKDIYTRGHSDRVSHYAVLIAEAMGKDEAFLERIRLAGLFHDVGKIGTADQILQKDTRLTPTEYDVIKEHPARGAEILSAISRFKPIAPIVESHHERFDGKGYPNGLKGEEIPDEARIISVADAFDAMTSDRKYHAGLKLDEAVAELKRGRATQFDSRVVDVFLDILKNYEAIRKDIAWTYPELPKEEA</sequence>
<evidence type="ECO:0000256" key="2">
    <source>
        <dbReference type="ARBA" id="ARBA00024867"/>
    </source>
</evidence>
<dbReference type="PROSITE" id="PS51832">
    <property type="entry name" value="HD_GYP"/>
    <property type="match status" value="1"/>
</dbReference>
<dbReference type="InterPro" id="IPR006674">
    <property type="entry name" value="HD_domain"/>
</dbReference>
<dbReference type="CDD" id="cd00156">
    <property type="entry name" value="REC"/>
    <property type="match status" value="1"/>
</dbReference>
<evidence type="ECO:0000313" key="8">
    <source>
        <dbReference type="Proteomes" id="UP000623172"/>
    </source>
</evidence>
<comment type="caution">
    <text evidence="7">The sequence shown here is derived from an EMBL/GenBank/DDBJ whole genome shotgun (WGS) entry which is preliminary data.</text>
</comment>
<feature type="domain" description="HD" evidence="5">
    <location>
        <begin position="301"/>
        <end position="423"/>
    </location>
</feature>
<evidence type="ECO:0000313" key="7">
    <source>
        <dbReference type="EMBL" id="MBC8532130.1"/>
    </source>
</evidence>
<evidence type="ECO:0000259" key="5">
    <source>
        <dbReference type="PROSITE" id="PS51831"/>
    </source>
</evidence>
<organism evidence="7 8">
    <name type="scientific">Gehongia tenuis</name>
    <dbReference type="NCBI Taxonomy" id="2763655"/>
    <lineage>
        <taxon>Bacteria</taxon>
        <taxon>Bacillati</taxon>
        <taxon>Bacillota</taxon>
        <taxon>Clostridia</taxon>
        <taxon>Christensenellales</taxon>
        <taxon>Christensenellaceae</taxon>
        <taxon>Gehongia</taxon>
    </lineage>
</organism>
<name>A0A926HQV2_9FIRM</name>
<dbReference type="InterPro" id="IPR006675">
    <property type="entry name" value="HDIG_dom"/>
</dbReference>
<dbReference type="InterPro" id="IPR003607">
    <property type="entry name" value="HD/PDEase_dom"/>
</dbReference>
<feature type="modified residue" description="4-aspartylphosphate" evidence="3">
    <location>
        <position position="63"/>
    </location>
</feature>
<dbReference type="SMART" id="SM00448">
    <property type="entry name" value="REC"/>
    <property type="match status" value="1"/>
</dbReference>
<dbReference type="PANTHER" id="PTHR45228:SF4">
    <property type="entry name" value="LIPOPROTEIN"/>
    <property type="match status" value="1"/>
</dbReference>
<dbReference type="Pfam" id="PF00072">
    <property type="entry name" value="Response_reg"/>
    <property type="match status" value="1"/>
</dbReference>
<dbReference type="Pfam" id="PF13487">
    <property type="entry name" value="HD_5"/>
    <property type="match status" value="1"/>
</dbReference>
<dbReference type="Pfam" id="PF11849">
    <property type="entry name" value="DUF3369"/>
    <property type="match status" value="1"/>
</dbReference>
<protein>
    <recommendedName>
        <fullName evidence="1">Stage 0 sporulation protein A homolog</fullName>
    </recommendedName>
</protein>
<dbReference type="InterPro" id="IPR001789">
    <property type="entry name" value="Sig_transdc_resp-reg_receiver"/>
</dbReference>
<evidence type="ECO:0000256" key="3">
    <source>
        <dbReference type="PROSITE-ProRule" id="PRU00169"/>
    </source>
</evidence>
<dbReference type="NCBIfam" id="TIGR00277">
    <property type="entry name" value="HDIG"/>
    <property type="match status" value="1"/>
</dbReference>
<dbReference type="Gene3D" id="1.10.3210.10">
    <property type="entry name" value="Hypothetical protein af1432"/>
    <property type="match status" value="1"/>
</dbReference>
<gene>
    <name evidence="7" type="ORF">H8696_09745</name>
</gene>
<feature type="domain" description="Response regulatory" evidence="4">
    <location>
        <begin position="14"/>
        <end position="129"/>
    </location>
</feature>
<evidence type="ECO:0000259" key="4">
    <source>
        <dbReference type="PROSITE" id="PS50110"/>
    </source>
</evidence>
<comment type="function">
    <text evidence="2">May play the central regulatory role in sporulation. It may be an element of the effector pathway responsible for the activation of sporulation genes in response to nutritional stress. Spo0A may act in concert with spo0H (a sigma factor) to control the expression of some genes that are critical to the sporulation process.</text>
</comment>
<keyword evidence="8" id="KW-1185">Reference proteome</keyword>
<evidence type="ECO:0000259" key="6">
    <source>
        <dbReference type="PROSITE" id="PS51832"/>
    </source>
</evidence>
<dbReference type="SUPFAM" id="SSF52172">
    <property type="entry name" value="CheY-like"/>
    <property type="match status" value="1"/>
</dbReference>
<reference evidence="7" key="1">
    <citation type="submission" date="2020-08" db="EMBL/GenBank/DDBJ databases">
        <title>Genome public.</title>
        <authorList>
            <person name="Liu C."/>
            <person name="Sun Q."/>
        </authorList>
    </citation>
    <scope>NUCLEOTIDE SEQUENCE</scope>
    <source>
        <strain evidence="7">NSJ-53</strain>
    </source>
</reference>
<dbReference type="GO" id="GO:0000160">
    <property type="term" value="P:phosphorelay signal transduction system"/>
    <property type="evidence" value="ECO:0007669"/>
    <property type="project" value="InterPro"/>
</dbReference>
<evidence type="ECO:0000256" key="1">
    <source>
        <dbReference type="ARBA" id="ARBA00018672"/>
    </source>
</evidence>
<dbReference type="EMBL" id="JACRSR010000004">
    <property type="protein sequence ID" value="MBC8532130.1"/>
    <property type="molecule type" value="Genomic_DNA"/>
</dbReference>
<dbReference type="InterPro" id="IPR052020">
    <property type="entry name" value="Cyclic_di-GMP/3'3'-cGAMP_PDE"/>
</dbReference>
<dbReference type="InterPro" id="IPR021800">
    <property type="entry name" value="DUF3369"/>
</dbReference>
<dbReference type="CDD" id="cd00077">
    <property type="entry name" value="HDc"/>
    <property type="match status" value="1"/>
</dbReference>
<dbReference type="SUPFAM" id="SSF109604">
    <property type="entry name" value="HD-domain/PDEase-like"/>
    <property type="match status" value="1"/>
</dbReference>
<proteinExistence type="predicted"/>